<proteinExistence type="predicted"/>
<organism evidence="1 2">
    <name type="scientific">Hymenobacter jeollabukensis</name>
    <dbReference type="NCBI Taxonomy" id="2025313"/>
    <lineage>
        <taxon>Bacteria</taxon>
        <taxon>Pseudomonadati</taxon>
        <taxon>Bacteroidota</taxon>
        <taxon>Cytophagia</taxon>
        <taxon>Cytophagales</taxon>
        <taxon>Hymenobacteraceae</taxon>
        <taxon>Hymenobacter</taxon>
    </lineage>
</organism>
<accession>A0A5R8WIH2</accession>
<comment type="caution">
    <text evidence="1">The sequence shown here is derived from an EMBL/GenBank/DDBJ whole genome shotgun (WGS) entry which is preliminary data.</text>
</comment>
<name>A0A5R8WIH2_9BACT</name>
<dbReference type="Proteomes" id="UP000305517">
    <property type="component" value="Unassembled WGS sequence"/>
</dbReference>
<dbReference type="EMBL" id="VAJM01000018">
    <property type="protein sequence ID" value="TLM88523.1"/>
    <property type="molecule type" value="Genomic_DNA"/>
</dbReference>
<dbReference type="RefSeq" id="WP_138082109.1">
    <property type="nucleotide sequence ID" value="NZ_VAJM01000018.1"/>
</dbReference>
<dbReference type="AlphaFoldDB" id="A0A5R8WIH2"/>
<protein>
    <submittedName>
        <fullName evidence="1">Uncharacterized protein</fullName>
    </submittedName>
</protein>
<dbReference type="OrthoDB" id="1492235at2"/>
<keyword evidence="2" id="KW-1185">Reference proteome</keyword>
<sequence length="401" mass="45290">MEPISVYLDHNILNDVAPPKQEWTTTKWGAYLLDQTQKGHIEVYASPTNCLEIALTKDLDHRHNMARALNTLISGHRMLPTYEFIIVHNLLRHVNGNWPGTINESRFQRISRQSSRTYIALLGQLAALRDYDCSKGLAGIIAPKIISQLIQGEIFRNPLAELQKRLAGLRQVTVQAQDAFAAYDNKSLDELTDLKDSLLEESFEVDKRAIKFLKDNKAEFIEGYAQDELRSSIYQVFLYSEDLEVCFAGVEQVVRGWATVHPLESTNPAFQPTPLPQALTAAFASGRITRNDRYVVLKALGARFSPFLDVPKLYSSAVFNEMERTLNKGKLPTGGLALDCQHALACAATEFFLVRDAILLDTVKRWHATIMKESTLFRESADSLSDFERKVEKRLKSLSTK</sequence>
<evidence type="ECO:0000313" key="1">
    <source>
        <dbReference type="EMBL" id="TLM88523.1"/>
    </source>
</evidence>
<evidence type="ECO:0000313" key="2">
    <source>
        <dbReference type="Proteomes" id="UP000305517"/>
    </source>
</evidence>
<reference evidence="1 2" key="1">
    <citation type="submission" date="2019-05" db="EMBL/GenBank/DDBJ databases">
        <title>Hymenobacter edaphi sp. nov., isolated from abandoned arsenic-contaminated farmland soil.</title>
        <authorList>
            <person name="Nie L."/>
        </authorList>
    </citation>
    <scope>NUCLEOTIDE SEQUENCE [LARGE SCALE GENOMIC DNA]</scope>
    <source>
        <strain evidence="1 2">1-3-3-8</strain>
    </source>
</reference>
<gene>
    <name evidence="1" type="ORF">FDY95_24485</name>
</gene>